<feature type="compositionally biased region" description="Low complexity" evidence="5">
    <location>
        <begin position="530"/>
        <end position="552"/>
    </location>
</feature>
<keyword evidence="7" id="KW-1185">Reference proteome</keyword>
<feature type="region of interest" description="Disordered" evidence="5">
    <location>
        <begin position="160"/>
        <end position="191"/>
    </location>
</feature>
<feature type="compositionally biased region" description="Polar residues" evidence="5">
    <location>
        <begin position="178"/>
        <end position="191"/>
    </location>
</feature>
<feature type="compositionally biased region" description="Polar residues" evidence="5">
    <location>
        <begin position="285"/>
        <end position="302"/>
    </location>
</feature>
<dbReference type="PANTHER" id="PTHR25462:SF296">
    <property type="entry name" value="MEIOTIC P26, ISOFORM F"/>
    <property type="match status" value="1"/>
</dbReference>
<dbReference type="AlphaFoldDB" id="A0AA85IML1"/>
<feature type="compositionally biased region" description="Low complexity" evidence="5">
    <location>
        <begin position="561"/>
        <end position="571"/>
    </location>
</feature>
<dbReference type="SUPFAM" id="SSF57850">
    <property type="entry name" value="RING/U-box"/>
    <property type="match status" value="1"/>
</dbReference>
<evidence type="ECO:0000256" key="1">
    <source>
        <dbReference type="ARBA" id="ARBA00022723"/>
    </source>
</evidence>
<keyword evidence="2 4" id="KW-0863">Zinc-finger</keyword>
<dbReference type="InterPro" id="IPR013083">
    <property type="entry name" value="Znf_RING/FYVE/PHD"/>
</dbReference>
<reference evidence="8" key="2">
    <citation type="submission" date="2023-11" db="UniProtKB">
        <authorList>
            <consortium name="WormBaseParasite"/>
        </authorList>
    </citation>
    <scope>IDENTIFICATION</scope>
</reference>
<feature type="domain" description="RING-type" evidence="6">
    <location>
        <begin position="42"/>
        <end position="123"/>
    </location>
</feature>
<protein>
    <recommendedName>
        <fullName evidence="6">RING-type domain-containing protein</fullName>
    </recommendedName>
</protein>
<dbReference type="PANTHER" id="PTHR25462">
    <property type="entry name" value="BONUS, ISOFORM C-RELATED"/>
    <property type="match status" value="1"/>
</dbReference>
<organism evidence="7 8">
    <name type="scientific">Trichobilharzia regenti</name>
    <name type="common">Nasal bird schistosome</name>
    <dbReference type="NCBI Taxonomy" id="157069"/>
    <lineage>
        <taxon>Eukaryota</taxon>
        <taxon>Metazoa</taxon>
        <taxon>Spiralia</taxon>
        <taxon>Lophotrochozoa</taxon>
        <taxon>Platyhelminthes</taxon>
        <taxon>Trematoda</taxon>
        <taxon>Digenea</taxon>
        <taxon>Strigeidida</taxon>
        <taxon>Schistosomatoidea</taxon>
        <taxon>Schistosomatidae</taxon>
        <taxon>Trichobilharzia</taxon>
    </lineage>
</organism>
<dbReference type="SUPFAM" id="SSF63825">
    <property type="entry name" value="YWTD domain"/>
    <property type="match status" value="1"/>
</dbReference>
<keyword evidence="3" id="KW-0862">Zinc</keyword>
<feature type="compositionally biased region" description="Low complexity" evidence="5">
    <location>
        <begin position="773"/>
        <end position="789"/>
    </location>
</feature>
<feature type="compositionally biased region" description="Polar residues" evidence="5">
    <location>
        <begin position="267"/>
        <end position="277"/>
    </location>
</feature>
<dbReference type="SMART" id="SM00184">
    <property type="entry name" value="RING"/>
    <property type="match status" value="1"/>
</dbReference>
<accession>A0AA85IML1</accession>
<dbReference type="PROSITE" id="PS00518">
    <property type="entry name" value="ZF_RING_1"/>
    <property type="match status" value="1"/>
</dbReference>
<feature type="compositionally biased region" description="Low complexity" evidence="5">
    <location>
        <begin position="90"/>
        <end position="103"/>
    </location>
</feature>
<evidence type="ECO:0000259" key="6">
    <source>
        <dbReference type="PROSITE" id="PS50089"/>
    </source>
</evidence>
<evidence type="ECO:0000256" key="2">
    <source>
        <dbReference type="ARBA" id="ARBA00022771"/>
    </source>
</evidence>
<evidence type="ECO:0000256" key="4">
    <source>
        <dbReference type="PROSITE-ProRule" id="PRU00175"/>
    </source>
</evidence>
<dbReference type="Gene3D" id="3.30.40.10">
    <property type="entry name" value="Zinc/RING finger domain, C3HC4 (zinc finger)"/>
    <property type="match status" value="1"/>
</dbReference>
<feature type="compositionally biased region" description="Low complexity" evidence="5">
    <location>
        <begin position="160"/>
        <end position="177"/>
    </location>
</feature>
<feature type="region of interest" description="Disordered" evidence="5">
    <location>
        <begin position="76"/>
        <end position="103"/>
    </location>
</feature>
<proteinExistence type="predicted"/>
<feature type="compositionally biased region" description="Low complexity" evidence="5">
    <location>
        <begin position="303"/>
        <end position="317"/>
    </location>
</feature>
<dbReference type="PROSITE" id="PS50089">
    <property type="entry name" value="ZF_RING_2"/>
    <property type="match status" value="1"/>
</dbReference>
<evidence type="ECO:0000313" key="8">
    <source>
        <dbReference type="WBParaSite" id="TREG1_105990.2"/>
    </source>
</evidence>
<dbReference type="WBParaSite" id="TREG1_105990.2">
    <property type="protein sequence ID" value="TREG1_105990.2"/>
    <property type="gene ID" value="TREG1_105990"/>
</dbReference>
<sequence>MNARSSVRRNSGLLKLDSGSKIQKCRRSSSSVLEPLEDMVTCPIDLNFLDDPRLLPCGHAFCCKCLNNYMEKLPSSNHGNSVNSAHGHHNNITNNNNNHNSYTANHSNDLKESGNAFPCPICRALCPIPVTRKADSFPSAFNHKAILEFLKNNHINSFVSRMNNNNNDSNETTGTSTDPMNKTPPSGRKTSIQVSSRMLNYIVDDIASKQRAGRMNALDRAVIMDEVNKLLVNLQPGVDTSSPMSTLNPHHHPLNVNISNSLEKNVNTTHNSSNGNACNGGLSPLTANNNNPTVNTSITSNQSNPRSSTPSTISPTNSIRHLGRFYAAASRIRRITLTSVSSDFVQLDNPSYVLYRDAEGLRIMMERNSKFHVLSKGKDCCIMRPGESYQPIDMQILPPSNSGGGENSSLQRCTLTTNTNRDELVLWRQQLHLDNDLFSLHHSSSSHHHNHHSKHGLNQISSQIIVDNSNPIKIQFLRFYGSLIYLSGIITLNTSNASTEGENGNGDDDIERSEFGILVCCTISDDMHRNTTASTTTTTTTTTTNPSTNGSNNHKDNHESNPQQQHNHQQPTSNPFPIIATSSLFYRDSVGLERQNQPIIFGIDIDHSNGDIYIAQPANAMICRLKCNDLTRIDRTWYLNDPQLSPYFLCYAKNEQSVWATCPTEDKVLILDIEVDSYFHFTPSVSFGIVPGHIIYTSDNRIILLDQSNYDLYWITKIEKAICVQRLTFQIVSHQAKKCQIMAIQPVYNDDMNTSQWAYYSLTSRQLSPTDYNNNMNSNGNHNNNNTNHHNNDENNKSKLFTKSSSSIAASIHKLRGGIVCAHNYGCSVIYPQKLFSRYKFNKMSSCLNLCGKL</sequence>
<keyword evidence="1" id="KW-0479">Metal-binding</keyword>
<feature type="region of interest" description="Disordered" evidence="5">
    <location>
        <begin position="267"/>
        <end position="317"/>
    </location>
</feature>
<name>A0AA85IML1_TRIRE</name>
<evidence type="ECO:0000256" key="5">
    <source>
        <dbReference type="SAM" id="MobiDB-lite"/>
    </source>
</evidence>
<dbReference type="GO" id="GO:0008270">
    <property type="term" value="F:zinc ion binding"/>
    <property type="evidence" value="ECO:0007669"/>
    <property type="project" value="UniProtKB-KW"/>
</dbReference>
<dbReference type="InterPro" id="IPR001841">
    <property type="entry name" value="Znf_RING"/>
</dbReference>
<dbReference type="Proteomes" id="UP000050795">
    <property type="component" value="Unassembled WGS sequence"/>
</dbReference>
<dbReference type="InterPro" id="IPR047153">
    <property type="entry name" value="TRIM45/56/19-like"/>
</dbReference>
<feature type="region of interest" description="Disordered" evidence="5">
    <location>
        <begin position="530"/>
        <end position="574"/>
    </location>
</feature>
<dbReference type="Pfam" id="PF15227">
    <property type="entry name" value="zf-C3HC4_4"/>
    <property type="match status" value="1"/>
</dbReference>
<evidence type="ECO:0000256" key="3">
    <source>
        <dbReference type="ARBA" id="ARBA00022833"/>
    </source>
</evidence>
<feature type="region of interest" description="Disordered" evidence="5">
    <location>
        <begin position="771"/>
        <end position="798"/>
    </location>
</feature>
<dbReference type="InterPro" id="IPR017907">
    <property type="entry name" value="Znf_RING_CS"/>
</dbReference>
<reference evidence="7" key="1">
    <citation type="submission" date="2022-06" db="EMBL/GenBank/DDBJ databases">
        <authorList>
            <person name="Berger JAMES D."/>
            <person name="Berger JAMES D."/>
        </authorList>
    </citation>
    <scope>NUCLEOTIDE SEQUENCE [LARGE SCALE GENOMIC DNA]</scope>
</reference>
<evidence type="ECO:0000313" key="7">
    <source>
        <dbReference type="Proteomes" id="UP000050795"/>
    </source>
</evidence>